<keyword evidence="3" id="KW-1185">Reference proteome</keyword>
<accession>A0A192D5M5</accession>
<dbReference type="InterPro" id="IPR029069">
    <property type="entry name" value="HotDog_dom_sf"/>
</dbReference>
<dbReference type="Gene3D" id="3.10.129.10">
    <property type="entry name" value="Hotdog Thioesterase"/>
    <property type="match status" value="1"/>
</dbReference>
<dbReference type="InterPro" id="IPR006683">
    <property type="entry name" value="Thioestr_dom"/>
</dbReference>
<name>A0A192D5M5_9SPHN</name>
<dbReference type="OrthoDB" id="9813158at2"/>
<reference evidence="2 3" key="1">
    <citation type="submission" date="2016-05" db="EMBL/GenBank/DDBJ databases">
        <title>Compelete Genome Sequence of Bacteriochlorophyll-Synthesizing Bacterium Porphyrobacter neustonensis DSM 9434.</title>
        <authorList>
            <person name="Shi X.-L."/>
            <person name="Wu Y.-H."/>
            <person name="Cheng H."/>
            <person name="Xu L."/>
            <person name="Zhang X.-Q."/>
            <person name="Wang C.-S."/>
            <person name="Xu X.-W."/>
        </authorList>
    </citation>
    <scope>NUCLEOTIDE SEQUENCE [LARGE SCALE GENOMIC DNA]</scope>
    <source>
        <strain evidence="2 3">DSM 9434</strain>
    </source>
</reference>
<dbReference type="AlphaFoldDB" id="A0A192D5M5"/>
<proteinExistence type="predicted"/>
<evidence type="ECO:0000313" key="2">
    <source>
        <dbReference type="EMBL" id="ANK13177.1"/>
    </source>
</evidence>
<evidence type="ECO:0000313" key="3">
    <source>
        <dbReference type="Proteomes" id="UP000078263"/>
    </source>
</evidence>
<gene>
    <name evidence="2" type="ORF">A9D12_09725</name>
</gene>
<dbReference type="GO" id="GO:0016790">
    <property type="term" value="F:thiolester hydrolase activity"/>
    <property type="evidence" value="ECO:0007669"/>
    <property type="project" value="UniProtKB-ARBA"/>
</dbReference>
<dbReference type="SUPFAM" id="SSF54637">
    <property type="entry name" value="Thioesterase/thiol ester dehydrase-isomerase"/>
    <property type="match status" value="1"/>
</dbReference>
<dbReference type="CDD" id="cd03443">
    <property type="entry name" value="PaaI_thioesterase"/>
    <property type="match status" value="1"/>
</dbReference>
<dbReference type="Proteomes" id="UP000078263">
    <property type="component" value="Chromosome"/>
</dbReference>
<sequence length="142" mass="15014">MTDTALELPAYARSLGITATGAEEGGMPVLTVDFGNMVEGRPQHFHGGATAGLLENAGYAALRTALLAGGRDPQLKPINITVQYLAAGKSQESFAVGRITRLGRRNANITVEAWQTDRARPIATAVLNILMVERSPDQNSPG</sequence>
<dbReference type="RefSeq" id="WP_068351260.1">
    <property type="nucleotide sequence ID" value="NZ_CP016033.1"/>
</dbReference>
<organism evidence="2 3">
    <name type="scientific">Erythrobacter neustonensis</name>
    <dbReference type="NCBI Taxonomy" id="1112"/>
    <lineage>
        <taxon>Bacteria</taxon>
        <taxon>Pseudomonadati</taxon>
        <taxon>Pseudomonadota</taxon>
        <taxon>Alphaproteobacteria</taxon>
        <taxon>Sphingomonadales</taxon>
        <taxon>Erythrobacteraceae</taxon>
        <taxon>Erythrobacter/Porphyrobacter group</taxon>
        <taxon>Erythrobacter</taxon>
    </lineage>
</organism>
<dbReference type="KEGG" id="pns:A9D12_09725"/>
<dbReference type="Pfam" id="PF03061">
    <property type="entry name" value="4HBT"/>
    <property type="match status" value="1"/>
</dbReference>
<protein>
    <recommendedName>
        <fullName evidence="1">Thioesterase domain-containing protein</fullName>
    </recommendedName>
</protein>
<feature type="domain" description="Thioesterase" evidence="1">
    <location>
        <begin position="44"/>
        <end position="119"/>
    </location>
</feature>
<dbReference type="EMBL" id="CP016033">
    <property type="protein sequence ID" value="ANK13177.1"/>
    <property type="molecule type" value="Genomic_DNA"/>
</dbReference>
<evidence type="ECO:0000259" key="1">
    <source>
        <dbReference type="Pfam" id="PF03061"/>
    </source>
</evidence>
<dbReference type="STRING" id="1112.A9D12_09725"/>